<feature type="chain" id="PRO_5039935881" evidence="1">
    <location>
        <begin position="26"/>
        <end position="67"/>
    </location>
</feature>
<dbReference type="AlphaFoldDB" id="A6HVD8"/>
<gene>
    <name evidence="2" type="ORF">rCG_28966</name>
</gene>
<keyword evidence="1" id="KW-0732">Signal</keyword>
<protein>
    <submittedName>
        <fullName evidence="2">RCG28966</fullName>
    </submittedName>
</protein>
<evidence type="ECO:0000313" key="2">
    <source>
        <dbReference type="EMBL" id="EDL82074.1"/>
    </source>
</evidence>
<accession>A6HVD8</accession>
<dbReference type="EMBL" id="CH473952">
    <property type="protein sequence ID" value="EDL82074.1"/>
    <property type="molecule type" value="Genomic_DNA"/>
</dbReference>
<organism evidence="2 3">
    <name type="scientific">Rattus norvegicus</name>
    <name type="common">Rat</name>
    <dbReference type="NCBI Taxonomy" id="10116"/>
    <lineage>
        <taxon>Eukaryota</taxon>
        <taxon>Metazoa</taxon>
        <taxon>Chordata</taxon>
        <taxon>Craniata</taxon>
        <taxon>Vertebrata</taxon>
        <taxon>Euteleostomi</taxon>
        <taxon>Mammalia</taxon>
        <taxon>Eutheria</taxon>
        <taxon>Euarchontoglires</taxon>
        <taxon>Glires</taxon>
        <taxon>Rodentia</taxon>
        <taxon>Myomorpha</taxon>
        <taxon>Muroidea</taxon>
        <taxon>Muridae</taxon>
        <taxon>Murinae</taxon>
        <taxon>Rattus</taxon>
    </lineage>
</organism>
<feature type="non-terminal residue" evidence="2">
    <location>
        <position position="67"/>
    </location>
</feature>
<feature type="signal peptide" evidence="1">
    <location>
        <begin position="1"/>
        <end position="25"/>
    </location>
</feature>
<sequence>MANAGSNTNSFLFFFFLSALPRRSGWLAACGLWEGETRHGHCGSHRVFVVQGCQDKQEDGPSPLWTA</sequence>
<proteinExistence type="predicted"/>
<reference evidence="3" key="1">
    <citation type="submission" date="2005-09" db="EMBL/GenBank/DDBJ databases">
        <authorList>
            <person name="Mural R.J."/>
            <person name="Li P.W."/>
            <person name="Adams M.D."/>
            <person name="Amanatides P.G."/>
            <person name="Baden-Tillson H."/>
            <person name="Barnstead M."/>
            <person name="Chin S.H."/>
            <person name="Dew I."/>
            <person name="Evans C.A."/>
            <person name="Ferriera S."/>
            <person name="Flanigan M."/>
            <person name="Fosler C."/>
            <person name="Glodek A."/>
            <person name="Gu Z."/>
            <person name="Holt R.A."/>
            <person name="Jennings D."/>
            <person name="Kraft C.L."/>
            <person name="Lu F."/>
            <person name="Nguyen T."/>
            <person name="Nusskern D.R."/>
            <person name="Pfannkoch C.M."/>
            <person name="Sitter C."/>
            <person name="Sutton G.G."/>
            <person name="Venter J.C."/>
            <person name="Wang Z."/>
            <person name="Woodage T."/>
            <person name="Zheng X.H."/>
            <person name="Zhong F."/>
        </authorList>
    </citation>
    <scope>NUCLEOTIDE SEQUENCE [LARGE SCALE GENOMIC DNA]</scope>
    <source>
        <strain>BN</strain>
        <strain evidence="3">Sprague-Dawley</strain>
    </source>
</reference>
<name>A6HVD8_RAT</name>
<dbReference type="Proteomes" id="UP000234681">
    <property type="component" value="Chromosome 2"/>
</dbReference>
<evidence type="ECO:0000256" key="1">
    <source>
        <dbReference type="SAM" id="SignalP"/>
    </source>
</evidence>
<evidence type="ECO:0000313" key="3">
    <source>
        <dbReference type="Proteomes" id="UP000234681"/>
    </source>
</evidence>